<evidence type="ECO:0000256" key="1">
    <source>
        <dbReference type="SAM" id="MobiDB-lite"/>
    </source>
</evidence>
<organism evidence="2 3">
    <name type="scientific">Heterodera trifolii</name>
    <dbReference type="NCBI Taxonomy" id="157864"/>
    <lineage>
        <taxon>Eukaryota</taxon>
        <taxon>Metazoa</taxon>
        <taxon>Ecdysozoa</taxon>
        <taxon>Nematoda</taxon>
        <taxon>Chromadorea</taxon>
        <taxon>Rhabditida</taxon>
        <taxon>Tylenchina</taxon>
        <taxon>Tylenchomorpha</taxon>
        <taxon>Tylenchoidea</taxon>
        <taxon>Heteroderidae</taxon>
        <taxon>Heteroderinae</taxon>
        <taxon>Heterodera</taxon>
    </lineage>
</organism>
<gene>
    <name evidence="2" type="ORF">niasHT_010635</name>
</gene>
<comment type="caution">
    <text evidence="2">The sequence shown here is derived from an EMBL/GenBank/DDBJ whole genome shotgun (WGS) entry which is preliminary data.</text>
</comment>
<keyword evidence="3" id="KW-1185">Reference proteome</keyword>
<dbReference type="EMBL" id="JBICBT010000440">
    <property type="protein sequence ID" value="KAL3113606.1"/>
    <property type="molecule type" value="Genomic_DNA"/>
</dbReference>
<name>A0ABD2LEU4_9BILA</name>
<protein>
    <recommendedName>
        <fullName evidence="4">DUF4062 domain-containing protein</fullName>
    </recommendedName>
</protein>
<sequence>MFRSDKQRQSKKENKLQKRPAHLRSAVAHRNASLNSSPSAERLASPVKGIGLRASGSSIASGTGSPKASSAGDLAAAAAAYADGGDVLPRSHMLAIVLPSLQEFVHEREVLRNVLVDLQQHFAELDLDLECCTLFEMEDVLKNVDERVLLAELLAHRDATALVFIGDRYGEALLPLELHPEEFDALREAALEAGDDVAVLMDQFYVLDRGGGTIERPTRIPHLRASRDPARCPKPLAKACNVLRKHVFKRWMARWHWHNQDDVKTACRKLFSSRSLSGNFLSSLPPPPLRAGCKVRVAETEASWMDAAGSEGAERVIRADRTRSGTRLLITNPQQRLLSFRLGPCGFTDAASAASHEPAAPLRHGPLVQVGC</sequence>
<proteinExistence type="predicted"/>
<reference evidence="2 3" key="1">
    <citation type="submission" date="2024-10" db="EMBL/GenBank/DDBJ databases">
        <authorList>
            <person name="Kim D."/>
        </authorList>
    </citation>
    <scope>NUCLEOTIDE SEQUENCE [LARGE SCALE GENOMIC DNA]</scope>
    <source>
        <strain evidence="2">BH-2024</strain>
    </source>
</reference>
<accession>A0ABD2LEU4</accession>
<feature type="region of interest" description="Disordered" evidence="1">
    <location>
        <begin position="1"/>
        <end position="42"/>
    </location>
</feature>
<evidence type="ECO:0008006" key="4">
    <source>
        <dbReference type="Google" id="ProtNLM"/>
    </source>
</evidence>
<feature type="compositionally biased region" description="Basic and acidic residues" evidence="1">
    <location>
        <begin position="1"/>
        <end position="16"/>
    </location>
</feature>
<dbReference type="Proteomes" id="UP001620626">
    <property type="component" value="Unassembled WGS sequence"/>
</dbReference>
<evidence type="ECO:0000313" key="2">
    <source>
        <dbReference type="EMBL" id="KAL3113606.1"/>
    </source>
</evidence>
<evidence type="ECO:0000313" key="3">
    <source>
        <dbReference type="Proteomes" id="UP001620626"/>
    </source>
</evidence>
<dbReference type="AlphaFoldDB" id="A0ABD2LEU4"/>